<keyword evidence="5 10" id="KW-0812">Transmembrane</keyword>
<evidence type="ECO:0000256" key="3">
    <source>
        <dbReference type="ARBA" id="ARBA00022449"/>
    </source>
</evidence>
<name>A0A9W4R115_9GAMM</name>
<evidence type="ECO:0000256" key="2">
    <source>
        <dbReference type="ARBA" id="ARBA00022448"/>
    </source>
</evidence>
<dbReference type="EMBL" id="CAMAPC010000012">
    <property type="protein sequence ID" value="CAH9061906.1"/>
    <property type="molecule type" value="Genomic_DNA"/>
</dbReference>
<feature type="transmembrane region" description="Helical" evidence="10">
    <location>
        <begin position="418"/>
        <end position="439"/>
    </location>
</feature>
<feature type="transmembrane region" description="Helical" evidence="10">
    <location>
        <begin position="88"/>
        <end position="108"/>
    </location>
</feature>
<feature type="transmembrane region" description="Helical" evidence="10">
    <location>
        <begin position="231"/>
        <end position="263"/>
    </location>
</feature>
<dbReference type="RefSeq" id="WP_261626698.1">
    <property type="nucleotide sequence ID" value="NZ_CAMAPC010000012.1"/>
</dbReference>
<evidence type="ECO:0000256" key="7">
    <source>
        <dbReference type="ARBA" id="ARBA00023065"/>
    </source>
</evidence>
<dbReference type="PIRSF" id="PIRSF006603">
    <property type="entry name" value="DinF"/>
    <property type="match status" value="1"/>
</dbReference>
<feature type="transmembrane region" description="Helical" evidence="10">
    <location>
        <begin position="386"/>
        <end position="406"/>
    </location>
</feature>
<sequence length="450" mass="48686">MKFSLWESKRLLQLATPVFFAQITLVLMSVVDTMMAGQVSANDLAALSIATGFWNPLIFSLQGILLALTGIVAHCHGSKDLTSIKFHFQQSIYLALILAVASLIFAQFTPSVFSKLGTSNDITELSQQYIDFVKWGVLGFLLFSIYRNVTEGVGLTKPAFYISLIGLGVNVVANYIFIYGKLGVPAYGSAGCGLATALVFWAMAIAQWLYCKRSKTMHALQLLSSFSKPNLSGIAYIAKLGLPICLATLFEVTLFACIPLFIADLGAIAVSGHQIAASITAVLFMMPLSLSMAIAIRIGNLSGQKAYGQLKTAIFTSFCLATFTAIFVALLTFLVRNSIVWLYTSNEQVALLASSIIVLACIYQLPDALQVAANGVLRGLKYTKPISYITFVSYWLIGFTLGYVLAKTNLLMPAMGPTGFWIGIIVGLTVAAIFLLLSVRSRLAFILSNN</sequence>
<dbReference type="InterPro" id="IPR002528">
    <property type="entry name" value="MATE_fam"/>
</dbReference>
<dbReference type="NCBIfam" id="TIGR00797">
    <property type="entry name" value="matE"/>
    <property type="match status" value="1"/>
</dbReference>
<dbReference type="PANTHER" id="PTHR43298">
    <property type="entry name" value="MULTIDRUG RESISTANCE PROTEIN NORM-RELATED"/>
    <property type="match status" value="1"/>
</dbReference>
<dbReference type="GO" id="GO:0006811">
    <property type="term" value="P:monoatomic ion transport"/>
    <property type="evidence" value="ECO:0007669"/>
    <property type="project" value="UniProtKB-KW"/>
</dbReference>
<dbReference type="AlphaFoldDB" id="A0A9W4R115"/>
<feature type="transmembrane region" description="Helical" evidence="10">
    <location>
        <begin position="275"/>
        <end position="300"/>
    </location>
</feature>
<keyword evidence="4" id="KW-1003">Cell membrane</keyword>
<evidence type="ECO:0000256" key="9">
    <source>
        <dbReference type="ARBA" id="ARBA00031636"/>
    </source>
</evidence>
<dbReference type="Pfam" id="PF01554">
    <property type="entry name" value="MatE"/>
    <property type="match status" value="2"/>
</dbReference>
<keyword evidence="3" id="KW-0050">Antiport</keyword>
<gene>
    <name evidence="11" type="primary">mdtK</name>
    <name evidence="11" type="ORF">PSECIP111854_02906</name>
</gene>
<accession>A0A9W4R115</accession>
<feature type="transmembrane region" description="Helical" evidence="10">
    <location>
        <begin position="186"/>
        <end position="210"/>
    </location>
</feature>
<evidence type="ECO:0000313" key="12">
    <source>
        <dbReference type="Proteomes" id="UP001152467"/>
    </source>
</evidence>
<dbReference type="GO" id="GO:0005886">
    <property type="term" value="C:plasma membrane"/>
    <property type="evidence" value="ECO:0007669"/>
    <property type="project" value="UniProtKB-SubCell"/>
</dbReference>
<proteinExistence type="predicted"/>
<dbReference type="Proteomes" id="UP001152467">
    <property type="component" value="Unassembled WGS sequence"/>
</dbReference>
<comment type="subcellular location">
    <subcellularLocation>
        <location evidence="1">Cell inner membrane</location>
        <topology evidence="1">Multi-pass membrane protein</topology>
    </subcellularLocation>
</comment>
<evidence type="ECO:0000256" key="6">
    <source>
        <dbReference type="ARBA" id="ARBA00022989"/>
    </source>
</evidence>
<dbReference type="PANTHER" id="PTHR43298:SF2">
    <property type="entry name" value="FMN_FAD EXPORTER YEEO-RELATED"/>
    <property type="match status" value="1"/>
</dbReference>
<keyword evidence="8 10" id="KW-0472">Membrane</keyword>
<feature type="transmembrane region" description="Helical" evidence="10">
    <location>
        <begin position="158"/>
        <end position="180"/>
    </location>
</feature>
<organism evidence="11 12">
    <name type="scientific">Pseudoalteromonas holothuriae</name>
    <dbReference type="NCBI Taxonomy" id="2963714"/>
    <lineage>
        <taxon>Bacteria</taxon>
        <taxon>Pseudomonadati</taxon>
        <taxon>Pseudomonadota</taxon>
        <taxon>Gammaproteobacteria</taxon>
        <taxon>Alteromonadales</taxon>
        <taxon>Pseudoalteromonadaceae</taxon>
        <taxon>Pseudoalteromonas</taxon>
    </lineage>
</organism>
<keyword evidence="12" id="KW-1185">Reference proteome</keyword>
<evidence type="ECO:0000256" key="10">
    <source>
        <dbReference type="SAM" id="Phobius"/>
    </source>
</evidence>
<feature type="transmembrane region" description="Helical" evidence="10">
    <location>
        <begin position="128"/>
        <end position="146"/>
    </location>
</feature>
<keyword evidence="7" id="KW-0406">Ion transport</keyword>
<reference evidence="11" key="1">
    <citation type="submission" date="2022-07" db="EMBL/GenBank/DDBJ databases">
        <authorList>
            <person name="Criscuolo A."/>
        </authorList>
    </citation>
    <scope>NUCLEOTIDE SEQUENCE</scope>
    <source>
        <strain evidence="11">CIP111854</strain>
    </source>
</reference>
<keyword evidence="6 10" id="KW-1133">Transmembrane helix</keyword>
<evidence type="ECO:0000256" key="8">
    <source>
        <dbReference type="ARBA" id="ARBA00023136"/>
    </source>
</evidence>
<comment type="caution">
    <text evidence="11">The sequence shown here is derived from an EMBL/GenBank/DDBJ whole genome shotgun (WGS) entry which is preliminary data.</text>
</comment>
<evidence type="ECO:0000256" key="4">
    <source>
        <dbReference type="ARBA" id="ARBA00022475"/>
    </source>
</evidence>
<dbReference type="GO" id="GO:0042910">
    <property type="term" value="F:xenobiotic transmembrane transporter activity"/>
    <property type="evidence" value="ECO:0007669"/>
    <property type="project" value="InterPro"/>
</dbReference>
<evidence type="ECO:0000256" key="1">
    <source>
        <dbReference type="ARBA" id="ARBA00004429"/>
    </source>
</evidence>
<dbReference type="InterPro" id="IPR050222">
    <property type="entry name" value="MATE_MdtK"/>
</dbReference>
<protein>
    <recommendedName>
        <fullName evidence="9">Multidrug-efflux transporter</fullName>
    </recommendedName>
</protein>
<feature type="transmembrane region" description="Helical" evidence="10">
    <location>
        <begin position="57"/>
        <end position="76"/>
    </location>
</feature>
<dbReference type="CDD" id="cd13131">
    <property type="entry name" value="MATE_NorM_like"/>
    <property type="match status" value="1"/>
</dbReference>
<feature type="transmembrane region" description="Helical" evidence="10">
    <location>
        <begin position="312"/>
        <end position="336"/>
    </location>
</feature>
<feature type="transmembrane region" description="Helical" evidence="10">
    <location>
        <begin position="348"/>
        <end position="365"/>
    </location>
</feature>
<evidence type="ECO:0000313" key="11">
    <source>
        <dbReference type="EMBL" id="CAH9061906.1"/>
    </source>
</evidence>
<dbReference type="GO" id="GO:0015297">
    <property type="term" value="F:antiporter activity"/>
    <property type="evidence" value="ECO:0007669"/>
    <property type="project" value="UniProtKB-KW"/>
</dbReference>
<evidence type="ECO:0000256" key="5">
    <source>
        <dbReference type="ARBA" id="ARBA00022692"/>
    </source>
</evidence>
<dbReference type="InterPro" id="IPR048279">
    <property type="entry name" value="MdtK-like"/>
</dbReference>
<keyword evidence="2" id="KW-0813">Transport</keyword>